<reference evidence="2 3" key="1">
    <citation type="submission" date="2019-01" db="EMBL/GenBank/DDBJ databases">
        <title>Insights into ecological role of a new deltaproteobacterial order Candidatus Sinidesulfobacterales (Sva0485) by metagenomics and metatranscriptomics.</title>
        <authorList>
            <person name="Tan S."/>
            <person name="Liu J."/>
            <person name="Fang Y."/>
            <person name="Hedlund B.P."/>
            <person name="Lian Z.H."/>
            <person name="Huang L.Y."/>
            <person name="Li J.T."/>
            <person name="Huang L.N."/>
            <person name="Li W.J."/>
            <person name="Jiang H.C."/>
            <person name="Dong H.L."/>
            <person name="Shu W.S."/>
        </authorList>
    </citation>
    <scope>NUCLEOTIDE SEQUENCE [LARGE SCALE GENOMIC DNA]</scope>
    <source>
        <strain evidence="2">AP3</strain>
    </source>
</reference>
<evidence type="ECO:0000313" key="3">
    <source>
        <dbReference type="Proteomes" id="UP000320813"/>
    </source>
</evidence>
<dbReference type="Gene3D" id="1.20.1260.10">
    <property type="match status" value="1"/>
</dbReference>
<dbReference type="EMBL" id="SGBD01000004">
    <property type="protein sequence ID" value="RZD14069.1"/>
    <property type="molecule type" value="Genomic_DNA"/>
</dbReference>
<gene>
    <name evidence="2" type="ORF">EVJ47_07490</name>
</gene>
<evidence type="ECO:0000259" key="1">
    <source>
        <dbReference type="PROSITE" id="PS50905"/>
    </source>
</evidence>
<accession>A0A519B9V9</accession>
<dbReference type="PANTHER" id="PTHR33746">
    <property type="entry name" value="RUBRERYTHRIN"/>
    <property type="match status" value="1"/>
</dbReference>
<organism evidence="2 3">
    <name type="scientific">Candidatus Acidulodesulfobacterium ferriphilum</name>
    <dbReference type="NCBI Taxonomy" id="2597223"/>
    <lineage>
        <taxon>Bacteria</taxon>
        <taxon>Deltaproteobacteria</taxon>
        <taxon>Candidatus Acidulodesulfobacterales</taxon>
        <taxon>Candidatus Acidulodesulfobacterium</taxon>
    </lineage>
</organism>
<evidence type="ECO:0000313" key="2">
    <source>
        <dbReference type="EMBL" id="RZD14069.1"/>
    </source>
</evidence>
<dbReference type="GO" id="GO:0016491">
    <property type="term" value="F:oxidoreductase activity"/>
    <property type="evidence" value="ECO:0007669"/>
    <property type="project" value="InterPro"/>
</dbReference>
<comment type="caution">
    <text evidence="2">The sequence shown here is derived from an EMBL/GenBank/DDBJ whole genome shotgun (WGS) entry which is preliminary data.</text>
</comment>
<dbReference type="Pfam" id="PF02915">
    <property type="entry name" value="Rubrerythrin"/>
    <property type="match status" value="1"/>
</dbReference>
<dbReference type="PROSITE" id="PS50905">
    <property type="entry name" value="FERRITIN_LIKE"/>
    <property type="match status" value="1"/>
</dbReference>
<dbReference type="InterPro" id="IPR003251">
    <property type="entry name" value="Rr_diiron-bd_dom"/>
</dbReference>
<dbReference type="InterPro" id="IPR052753">
    <property type="entry name" value="Rbr2/Nigerythrin"/>
</dbReference>
<sequence length="125" mass="13993">MSKSEDNLKEAFSGESQANRKYLAYARQADAEGYPEVAELFRTISEGETAHALGHLNHLKGIKSTIENLKAAIEGEKYEVAEMYPRMAKEARLEGNEELAKWFEMVSRAESAHAKAFEKALNELA</sequence>
<dbReference type="AlphaFoldDB" id="A0A519B9V9"/>
<dbReference type="InterPro" id="IPR009040">
    <property type="entry name" value="Ferritin-like_diiron"/>
</dbReference>
<dbReference type="Proteomes" id="UP000320813">
    <property type="component" value="Unassembled WGS sequence"/>
</dbReference>
<dbReference type="InterPro" id="IPR012347">
    <property type="entry name" value="Ferritin-like"/>
</dbReference>
<dbReference type="GO" id="GO:0046872">
    <property type="term" value="F:metal ion binding"/>
    <property type="evidence" value="ECO:0007669"/>
    <property type="project" value="InterPro"/>
</dbReference>
<dbReference type="SUPFAM" id="SSF47240">
    <property type="entry name" value="Ferritin-like"/>
    <property type="match status" value="1"/>
</dbReference>
<dbReference type="InterPro" id="IPR009078">
    <property type="entry name" value="Ferritin-like_SF"/>
</dbReference>
<name>A0A519B9V9_9DELT</name>
<dbReference type="PANTHER" id="PTHR33746:SF4">
    <property type="entry name" value="RUBRERYTHRIN"/>
    <property type="match status" value="1"/>
</dbReference>
<proteinExistence type="predicted"/>
<feature type="domain" description="Ferritin-like diiron" evidence="1">
    <location>
        <begin position="1"/>
        <end position="125"/>
    </location>
</feature>
<dbReference type="CDD" id="cd01041">
    <property type="entry name" value="Rubrerythrin"/>
    <property type="match status" value="1"/>
</dbReference>
<protein>
    <submittedName>
        <fullName evidence="2">Rubrerythrin</fullName>
    </submittedName>
</protein>